<dbReference type="RefSeq" id="WP_040264575.1">
    <property type="nucleotide sequence ID" value="NZ_CP050855.1"/>
</dbReference>
<feature type="transmembrane region" description="Helical" evidence="2">
    <location>
        <begin position="35"/>
        <end position="53"/>
    </location>
</feature>
<protein>
    <submittedName>
        <fullName evidence="4">Phage tail protein</fullName>
    </submittedName>
</protein>
<sequence>MGLSFFQRLNDWLTFTMSAMVTSIGVMTLSEKIALAGLLVGMVFGARGWLYRARIERGQKRRNELINQILEQASHRQMSESERRALDLLQQNEPEDETAY</sequence>
<feature type="compositionally biased region" description="Basic and acidic residues" evidence="1">
    <location>
        <begin position="76"/>
        <end position="86"/>
    </location>
</feature>
<keyword evidence="2" id="KW-0472">Membrane</keyword>
<evidence type="ECO:0000256" key="1">
    <source>
        <dbReference type="SAM" id="MobiDB-lite"/>
    </source>
</evidence>
<accession>A0A068YZ47</accession>
<proteinExistence type="predicted"/>
<evidence type="ECO:0000256" key="2">
    <source>
        <dbReference type="SAM" id="Phobius"/>
    </source>
</evidence>
<dbReference type="EMBL" id="CP050855">
    <property type="protein sequence ID" value="QLH61677.1"/>
    <property type="molecule type" value="Genomic_DNA"/>
</dbReference>
<organism evidence="4 5">
    <name type="scientific">Serratia symbiotica</name>
    <dbReference type="NCBI Taxonomy" id="138074"/>
    <lineage>
        <taxon>Bacteria</taxon>
        <taxon>Pseudomonadati</taxon>
        <taxon>Pseudomonadota</taxon>
        <taxon>Gammaproteobacteria</taxon>
        <taxon>Enterobacterales</taxon>
        <taxon>Yersiniaceae</taxon>
        <taxon>Serratia</taxon>
    </lineage>
</organism>
<gene>
    <name evidence="3" type="ORF">SYMBAF_00260</name>
    <name evidence="4" type="ORF">SYMBAF_10800</name>
</gene>
<reference evidence="4" key="2">
    <citation type="submission" date="2014-06" db="EMBL/GenBank/DDBJ databases">
        <authorList>
            <person name="Foray V.V."/>
        </authorList>
    </citation>
    <scope>NUCLEOTIDE SEQUENCE</scope>
    <source>
        <strain evidence="4">CWBI-2.3</strain>
    </source>
</reference>
<dbReference type="EMBL" id="CP050855">
    <property type="protein sequence ID" value="QLH63322.1"/>
    <property type="molecule type" value="Genomic_DNA"/>
</dbReference>
<evidence type="ECO:0000313" key="3">
    <source>
        <dbReference type="EMBL" id="QLH61677.1"/>
    </source>
</evidence>
<reference evidence="4 5" key="1">
    <citation type="journal article" date="2014" name="Genome Announc.">
        <title>Whole-Genome Sequence of Serratia symbiotica Strain CWBI-2.3T, a Free-Living Symbiont of the Black Bean Aphid Aphis fabae.</title>
        <authorList>
            <person name="Foray V."/>
            <person name="Grigorescu A.S."/>
            <person name="Sabri A."/>
            <person name="Haubruge E."/>
            <person name="Lognay G."/>
            <person name="Francis F."/>
            <person name="Fauconnier M.L."/>
            <person name="Hance T."/>
            <person name="Thonart P."/>
        </authorList>
    </citation>
    <scope>NUCLEOTIDE SEQUENCE [LARGE SCALE GENOMIC DNA]</scope>
    <source>
        <strain evidence="4">CWBI-2.3</strain>
    </source>
</reference>
<reference evidence="4" key="3">
    <citation type="submission" date="2020-04" db="EMBL/GenBank/DDBJ databases">
        <title>Genomic Insight into Nascent Stage of Mutualistic Insect Bacterial Symbioses through the Bacterial Symbiont Serratia symbiotica.</title>
        <authorList>
            <person name="Renoz F."/>
            <person name="Foray V."/>
            <person name="Ambroise J."/>
            <person name="Baa-Puyoulet P."/>
            <person name="Bearzatto B."/>
            <person name="Mendez G.L."/>
            <person name="Vanderpoorten A."/>
            <person name="Mahillon J."/>
            <person name="Gala J.-L."/>
            <person name="Calevro F."/>
            <person name="Hance T."/>
        </authorList>
    </citation>
    <scope>NUCLEOTIDE SEQUENCE</scope>
    <source>
        <strain evidence="4">CWBI-2.3</strain>
    </source>
</reference>
<feature type="region of interest" description="Disordered" evidence="1">
    <location>
        <begin position="76"/>
        <end position="100"/>
    </location>
</feature>
<evidence type="ECO:0000313" key="4">
    <source>
        <dbReference type="EMBL" id="QLH63322.1"/>
    </source>
</evidence>
<feature type="transmembrane region" description="Helical" evidence="2">
    <location>
        <begin position="12"/>
        <end position="29"/>
    </location>
</feature>
<keyword evidence="2" id="KW-0812">Transmembrane</keyword>
<dbReference type="AlphaFoldDB" id="A0A068YZ47"/>
<keyword evidence="2" id="KW-1133">Transmembrane helix</keyword>
<evidence type="ECO:0000313" key="5">
    <source>
        <dbReference type="Proteomes" id="UP000042738"/>
    </source>
</evidence>
<dbReference type="Proteomes" id="UP000042738">
    <property type="component" value="Chromosome"/>
</dbReference>
<name>A0A068YZ47_9GAMM</name>
<dbReference type="STRING" id="138074.SYMBAF_160357"/>
<dbReference type="GeneID" id="93736982"/>